<protein>
    <recommendedName>
        <fullName evidence="2">N-acetyltransferase domain-containing protein</fullName>
    </recommendedName>
</protein>
<dbReference type="Gene3D" id="3.40.630.150">
    <property type="entry name" value="Malonyl-CoA decarboxylase, catalytic domain"/>
    <property type="match status" value="1"/>
</dbReference>
<evidence type="ECO:0000313" key="1">
    <source>
        <dbReference type="EMBL" id="CAB4241580.1"/>
    </source>
</evidence>
<dbReference type="EMBL" id="LR797824">
    <property type="protein sequence ID" value="CAB4241580.1"/>
    <property type="molecule type" value="Genomic_DNA"/>
</dbReference>
<dbReference type="GO" id="GO:0050080">
    <property type="term" value="F:malonyl-CoA decarboxylase activity"/>
    <property type="evidence" value="ECO:0007669"/>
    <property type="project" value="InterPro"/>
</dbReference>
<dbReference type="InterPro" id="IPR042303">
    <property type="entry name" value="Malonyl_CoA_deC_C_sf"/>
</dbReference>
<organism evidence="1">
    <name type="scientific">uncultured Caudovirales phage</name>
    <dbReference type="NCBI Taxonomy" id="2100421"/>
    <lineage>
        <taxon>Viruses</taxon>
        <taxon>Duplodnaviria</taxon>
        <taxon>Heunggongvirae</taxon>
        <taxon>Uroviricota</taxon>
        <taxon>Caudoviricetes</taxon>
        <taxon>Peduoviridae</taxon>
        <taxon>Maltschvirus</taxon>
        <taxon>Maltschvirus maltsch</taxon>
    </lineage>
</organism>
<name>A0A6J5TD76_9CAUD</name>
<proteinExistence type="predicted"/>
<accession>A0A6J5TD76</accession>
<evidence type="ECO:0008006" key="2">
    <source>
        <dbReference type="Google" id="ProtNLM"/>
    </source>
</evidence>
<sequence>MLHLIQTLGDKLLDLLSQDPIRPHIPASDRVGDNKVIFVLRNEHDEVRAITCVSYQSSIPASEQELFNVEAEPDTAVFYTIWSYKPGAGKELIFDAVRYIKENNKNITKFVTLSPKTEMAKRFHTKNGAVIFRENAETTNYQYLDR</sequence>
<reference evidence="1" key="1">
    <citation type="submission" date="2020-05" db="EMBL/GenBank/DDBJ databases">
        <authorList>
            <person name="Chiriac C."/>
            <person name="Salcher M."/>
            <person name="Ghai R."/>
            <person name="Kavagutti S V."/>
        </authorList>
    </citation>
    <scope>NUCLEOTIDE SEQUENCE</scope>
</reference>
<dbReference type="GO" id="GO:0006633">
    <property type="term" value="P:fatty acid biosynthetic process"/>
    <property type="evidence" value="ECO:0007669"/>
    <property type="project" value="InterPro"/>
</dbReference>
<gene>
    <name evidence="1" type="ORF">UFOVP71_118</name>
</gene>